<dbReference type="GO" id="GO:0043565">
    <property type="term" value="F:sequence-specific DNA binding"/>
    <property type="evidence" value="ECO:0007669"/>
    <property type="project" value="InterPro"/>
</dbReference>
<sequence length="198" mass="22476">MTRDIFLVHQDPLFLKDFQEKLSHNGTRVTPLQTKEALSKISDFPNAVLVIDIEKNWEEALQTLENLKKEGLAFYAIVSTATLLKKTVSQIDSASEALAQDAPSSVYNRRKTDRLGKPNFAELLEERLADFVRKIRASEGNNLYDLLIQEVEKPLISLALKETGGNQVQASQLLGMHRNTLRKKMRELQIPFGKKTVR</sequence>
<organism evidence="2">
    <name type="scientific">hydrothermal vent metagenome</name>
    <dbReference type="NCBI Taxonomy" id="652676"/>
    <lineage>
        <taxon>unclassified sequences</taxon>
        <taxon>metagenomes</taxon>
        <taxon>ecological metagenomes</taxon>
    </lineage>
</organism>
<dbReference type="AlphaFoldDB" id="A0A3B1CLY8"/>
<evidence type="ECO:0000259" key="1">
    <source>
        <dbReference type="Pfam" id="PF02954"/>
    </source>
</evidence>
<name>A0A3B1CLY8_9ZZZZ</name>
<dbReference type="PANTHER" id="PTHR47918">
    <property type="entry name" value="DNA-BINDING PROTEIN FIS"/>
    <property type="match status" value="1"/>
</dbReference>
<proteinExistence type="predicted"/>
<dbReference type="Pfam" id="PF02954">
    <property type="entry name" value="HTH_8"/>
    <property type="match status" value="1"/>
</dbReference>
<accession>A0A3B1CLY8</accession>
<dbReference type="PRINTS" id="PR01590">
    <property type="entry name" value="HTHFIS"/>
</dbReference>
<dbReference type="SUPFAM" id="SSF46689">
    <property type="entry name" value="Homeodomain-like"/>
    <property type="match status" value="1"/>
</dbReference>
<dbReference type="InterPro" id="IPR009057">
    <property type="entry name" value="Homeodomain-like_sf"/>
</dbReference>
<dbReference type="Gene3D" id="1.10.10.60">
    <property type="entry name" value="Homeodomain-like"/>
    <property type="match status" value="1"/>
</dbReference>
<dbReference type="InterPro" id="IPR050207">
    <property type="entry name" value="Trans_regulatory_Fis"/>
</dbReference>
<protein>
    <recommendedName>
        <fullName evidence="1">DNA binding HTH domain-containing protein</fullName>
    </recommendedName>
</protein>
<dbReference type="EMBL" id="UOGF01000049">
    <property type="protein sequence ID" value="VAX29332.1"/>
    <property type="molecule type" value="Genomic_DNA"/>
</dbReference>
<feature type="domain" description="DNA binding HTH" evidence="1">
    <location>
        <begin position="149"/>
        <end position="188"/>
    </location>
</feature>
<evidence type="ECO:0000313" key="2">
    <source>
        <dbReference type="EMBL" id="VAX29332.1"/>
    </source>
</evidence>
<dbReference type="InterPro" id="IPR002197">
    <property type="entry name" value="HTH_Fis"/>
</dbReference>
<dbReference type="PANTHER" id="PTHR47918:SF1">
    <property type="entry name" value="DNA-BINDING PROTEIN FIS"/>
    <property type="match status" value="1"/>
</dbReference>
<reference evidence="2" key="1">
    <citation type="submission" date="2018-06" db="EMBL/GenBank/DDBJ databases">
        <authorList>
            <person name="Zhirakovskaya E."/>
        </authorList>
    </citation>
    <scope>NUCLEOTIDE SEQUENCE</scope>
</reference>
<gene>
    <name evidence="2" type="ORF">MNBD_NITROSPIRAE01-1760</name>
</gene>